<evidence type="ECO:0000313" key="3">
    <source>
        <dbReference type="Proteomes" id="UP001146793"/>
    </source>
</evidence>
<name>A0AAV8ABZ9_9EUKA</name>
<dbReference type="Proteomes" id="UP001146793">
    <property type="component" value="Unassembled WGS sequence"/>
</dbReference>
<feature type="compositionally biased region" description="Low complexity" evidence="1">
    <location>
        <begin position="211"/>
        <end position="220"/>
    </location>
</feature>
<organism evidence="2 3">
    <name type="scientific">Anaeramoeba flamelloides</name>
    <dbReference type="NCBI Taxonomy" id="1746091"/>
    <lineage>
        <taxon>Eukaryota</taxon>
        <taxon>Metamonada</taxon>
        <taxon>Anaeramoebidae</taxon>
        <taxon>Anaeramoeba</taxon>
    </lineage>
</organism>
<comment type="caution">
    <text evidence="2">The sequence shown here is derived from an EMBL/GenBank/DDBJ whole genome shotgun (WGS) entry which is preliminary data.</text>
</comment>
<evidence type="ECO:0000256" key="1">
    <source>
        <dbReference type="SAM" id="MobiDB-lite"/>
    </source>
</evidence>
<protein>
    <submittedName>
        <fullName evidence="2">Uncharacterized protein</fullName>
    </submittedName>
</protein>
<gene>
    <name evidence="2" type="ORF">M0812_06195</name>
</gene>
<feature type="compositionally biased region" description="Basic residues" evidence="1">
    <location>
        <begin position="176"/>
        <end position="210"/>
    </location>
</feature>
<evidence type="ECO:0000313" key="2">
    <source>
        <dbReference type="EMBL" id="KAJ3450033.1"/>
    </source>
</evidence>
<proteinExistence type="predicted"/>
<dbReference type="AlphaFoldDB" id="A0AAV8ABZ9"/>
<accession>A0AAV8ABZ9</accession>
<reference evidence="2" key="1">
    <citation type="submission" date="2022-08" db="EMBL/GenBank/DDBJ databases">
        <title>Novel sulphate-reducing endosymbionts in the free-living metamonad Anaeramoeba.</title>
        <authorList>
            <person name="Jerlstrom-Hultqvist J."/>
            <person name="Cepicka I."/>
            <person name="Gallot-Lavallee L."/>
            <person name="Salas-Leiva D."/>
            <person name="Curtis B.A."/>
            <person name="Zahonova K."/>
            <person name="Pipaliya S."/>
            <person name="Dacks J."/>
            <person name="Roger A.J."/>
        </authorList>
    </citation>
    <scope>NUCLEOTIDE SEQUENCE</scope>
    <source>
        <strain evidence="2">Busselton2</strain>
    </source>
</reference>
<feature type="region of interest" description="Disordered" evidence="1">
    <location>
        <begin position="161"/>
        <end position="226"/>
    </location>
</feature>
<sequence>MNQSKRSRTGIRAAKGYLIPTTKQTNSFSNYSQAQQEILLECANLKNKDRFELFKKYFPCDVKADKKQIFVSPKMVEAICCAYKQGRSNVRKNFDNYLKKQGYVNSKIKSFKGLFYVKKEHILKLKDLISLKNKINTGTVVDLDDLKRDFPLSLDDLIMSHNNDQNKKSNNEIQKGKNKSQSKSKNKNKSKSKSKSKNKNKSKNKSKNKNNTKSTNGTSTLEKSMELDLKKKKVPFSQETPKKIVDLNNKTKSEFLNNKIINRKRNYTQDNIESIVLPKMGNEFKLWKTPQNYKIFQSDPFFHTEPEHTQIVENTENKKEEIFFYFSKFIQPEKKPEIILDPFSFESFNNVNNNLFIFN</sequence>
<dbReference type="EMBL" id="JANTQA010000012">
    <property type="protein sequence ID" value="KAJ3450033.1"/>
    <property type="molecule type" value="Genomic_DNA"/>
</dbReference>